<evidence type="ECO:0000256" key="2">
    <source>
        <dbReference type="SAM" id="SignalP"/>
    </source>
</evidence>
<comment type="caution">
    <text evidence="3">The sequence shown here is derived from an EMBL/GenBank/DDBJ whole genome shotgun (WGS) entry which is preliminary data.</text>
</comment>
<sequence length="102" mass="10416">MKNLLVGLGLVCAVAQAWADEAAFDAAAAETRTVPGEALDGLATASLDGTVGEALVHSPDAALSRKHRDIPLRAGDARPLSTPAPSVPPYDPAAVRASFSLR</sequence>
<name>A0A163CMV3_9NEIS</name>
<evidence type="ECO:0000313" key="3">
    <source>
        <dbReference type="EMBL" id="KZE32817.1"/>
    </source>
</evidence>
<feature type="region of interest" description="Disordered" evidence="1">
    <location>
        <begin position="74"/>
        <end position="102"/>
    </location>
</feature>
<keyword evidence="2" id="KW-0732">Signal</keyword>
<protein>
    <submittedName>
        <fullName evidence="3">Uncharacterized protein</fullName>
    </submittedName>
</protein>
<dbReference type="RefSeq" id="WP_066611784.1">
    <property type="nucleotide sequence ID" value="NZ_LQQU01000017.1"/>
</dbReference>
<dbReference type="EMBL" id="LQQU01000017">
    <property type="protein sequence ID" value="KZE32817.1"/>
    <property type="molecule type" value="Genomic_DNA"/>
</dbReference>
<dbReference type="Proteomes" id="UP000076625">
    <property type="component" value="Unassembled WGS sequence"/>
</dbReference>
<dbReference type="AlphaFoldDB" id="A0A163CMV3"/>
<evidence type="ECO:0000256" key="1">
    <source>
        <dbReference type="SAM" id="MobiDB-lite"/>
    </source>
</evidence>
<reference evidence="4" key="1">
    <citation type="submission" date="2016-01" db="EMBL/GenBank/DDBJ databases">
        <title>Draft genome of Chromobacterium sp. F49.</title>
        <authorList>
            <person name="Hong K.W."/>
        </authorList>
    </citation>
    <scope>NUCLEOTIDE SEQUENCE [LARGE SCALE GENOMIC DNA]</scope>
    <source>
        <strain evidence="4">CN10</strain>
    </source>
</reference>
<feature type="chain" id="PRO_5007842059" evidence="2">
    <location>
        <begin position="20"/>
        <end position="102"/>
    </location>
</feature>
<evidence type="ECO:0000313" key="4">
    <source>
        <dbReference type="Proteomes" id="UP000076625"/>
    </source>
</evidence>
<proteinExistence type="predicted"/>
<gene>
    <name evidence="3" type="ORF">AVW16_10550</name>
</gene>
<feature type="signal peptide" evidence="2">
    <location>
        <begin position="1"/>
        <end position="19"/>
    </location>
</feature>
<organism evidence="3 4">
    <name type="scientific">Crenobacter luteus</name>
    <dbReference type="NCBI Taxonomy" id="1452487"/>
    <lineage>
        <taxon>Bacteria</taxon>
        <taxon>Pseudomonadati</taxon>
        <taxon>Pseudomonadota</taxon>
        <taxon>Betaproteobacteria</taxon>
        <taxon>Neisseriales</taxon>
        <taxon>Neisseriaceae</taxon>
        <taxon>Crenobacter</taxon>
    </lineage>
</organism>
<accession>A0A163CMV3</accession>
<keyword evidence="4" id="KW-1185">Reference proteome</keyword>